<sequence length="111" mass="12037">MQDQARLASAAAVLVLVLVLRHPGIVNDQLAPAAEALHHLLPGLSSSFFSEQRVDIVGVGAPYWRMFCYGAVPITPSLPPPPPPRGQKECFPVKFWNSANERSMAKASFAQ</sequence>
<proteinExistence type="predicted"/>
<reference evidence="2" key="1">
    <citation type="journal article" date="2023" name="Mol. Phylogenet. Evol.">
        <title>Genome-scale phylogeny and comparative genomics of the fungal order Sordariales.</title>
        <authorList>
            <person name="Hensen N."/>
            <person name="Bonometti L."/>
            <person name="Westerberg I."/>
            <person name="Brannstrom I.O."/>
            <person name="Guillou S."/>
            <person name="Cros-Aarteil S."/>
            <person name="Calhoun S."/>
            <person name="Haridas S."/>
            <person name="Kuo A."/>
            <person name="Mondo S."/>
            <person name="Pangilinan J."/>
            <person name="Riley R."/>
            <person name="LaButti K."/>
            <person name="Andreopoulos B."/>
            <person name="Lipzen A."/>
            <person name="Chen C."/>
            <person name="Yan M."/>
            <person name="Daum C."/>
            <person name="Ng V."/>
            <person name="Clum A."/>
            <person name="Steindorff A."/>
            <person name="Ohm R.A."/>
            <person name="Martin F."/>
            <person name="Silar P."/>
            <person name="Natvig D.O."/>
            <person name="Lalanne C."/>
            <person name="Gautier V."/>
            <person name="Ament-Velasquez S.L."/>
            <person name="Kruys A."/>
            <person name="Hutchinson M.I."/>
            <person name="Powell A.J."/>
            <person name="Barry K."/>
            <person name="Miller A.N."/>
            <person name="Grigoriev I.V."/>
            <person name="Debuchy R."/>
            <person name="Gladieux P."/>
            <person name="Hiltunen Thoren M."/>
            <person name="Johannesson H."/>
        </authorList>
    </citation>
    <scope>NUCLEOTIDE SEQUENCE</scope>
    <source>
        <strain evidence="2">CBS 333.67</strain>
    </source>
</reference>
<evidence type="ECO:0000256" key="1">
    <source>
        <dbReference type="SAM" id="SignalP"/>
    </source>
</evidence>
<name>A0AAJ0M293_9PEZI</name>
<dbReference type="EMBL" id="JAUDZG010000003">
    <property type="protein sequence ID" value="KAK3306288.1"/>
    <property type="molecule type" value="Genomic_DNA"/>
</dbReference>
<protein>
    <submittedName>
        <fullName evidence="2">Uncharacterized protein</fullName>
    </submittedName>
</protein>
<accession>A0AAJ0M293</accession>
<feature type="chain" id="PRO_5042481796" evidence="1">
    <location>
        <begin position="29"/>
        <end position="111"/>
    </location>
</feature>
<evidence type="ECO:0000313" key="3">
    <source>
        <dbReference type="Proteomes" id="UP001273166"/>
    </source>
</evidence>
<gene>
    <name evidence="2" type="ORF">B0T15DRAFT_509689</name>
</gene>
<feature type="signal peptide" evidence="1">
    <location>
        <begin position="1"/>
        <end position="28"/>
    </location>
</feature>
<evidence type="ECO:0000313" key="2">
    <source>
        <dbReference type="EMBL" id="KAK3306288.1"/>
    </source>
</evidence>
<organism evidence="2 3">
    <name type="scientific">Chaetomium strumarium</name>
    <dbReference type="NCBI Taxonomy" id="1170767"/>
    <lineage>
        <taxon>Eukaryota</taxon>
        <taxon>Fungi</taxon>
        <taxon>Dikarya</taxon>
        <taxon>Ascomycota</taxon>
        <taxon>Pezizomycotina</taxon>
        <taxon>Sordariomycetes</taxon>
        <taxon>Sordariomycetidae</taxon>
        <taxon>Sordariales</taxon>
        <taxon>Chaetomiaceae</taxon>
        <taxon>Chaetomium</taxon>
    </lineage>
</organism>
<dbReference type="RefSeq" id="XP_062722068.1">
    <property type="nucleotide sequence ID" value="XM_062867804.1"/>
</dbReference>
<dbReference type="Proteomes" id="UP001273166">
    <property type="component" value="Unassembled WGS sequence"/>
</dbReference>
<reference evidence="2" key="2">
    <citation type="submission" date="2023-06" db="EMBL/GenBank/DDBJ databases">
        <authorList>
            <consortium name="Lawrence Berkeley National Laboratory"/>
            <person name="Mondo S.J."/>
            <person name="Hensen N."/>
            <person name="Bonometti L."/>
            <person name="Westerberg I."/>
            <person name="Brannstrom I.O."/>
            <person name="Guillou S."/>
            <person name="Cros-Aarteil S."/>
            <person name="Calhoun S."/>
            <person name="Haridas S."/>
            <person name="Kuo A."/>
            <person name="Pangilinan J."/>
            <person name="Riley R."/>
            <person name="Labutti K."/>
            <person name="Andreopoulos B."/>
            <person name="Lipzen A."/>
            <person name="Chen C."/>
            <person name="Yanf M."/>
            <person name="Daum C."/>
            <person name="Ng V."/>
            <person name="Clum A."/>
            <person name="Steindorff A."/>
            <person name="Ohm R."/>
            <person name="Martin F."/>
            <person name="Silar P."/>
            <person name="Natvig D."/>
            <person name="Lalanne C."/>
            <person name="Gautier V."/>
            <person name="Ament-Velasquez S.L."/>
            <person name="Kruys A."/>
            <person name="Hutchinson M.I."/>
            <person name="Powell A.J."/>
            <person name="Barry K."/>
            <person name="Miller A.N."/>
            <person name="Grigoriev I.V."/>
            <person name="Debuchy R."/>
            <person name="Gladieux P."/>
            <person name="Thoren M.H."/>
            <person name="Johannesson H."/>
        </authorList>
    </citation>
    <scope>NUCLEOTIDE SEQUENCE</scope>
    <source>
        <strain evidence="2">CBS 333.67</strain>
    </source>
</reference>
<comment type="caution">
    <text evidence="2">The sequence shown here is derived from an EMBL/GenBank/DDBJ whole genome shotgun (WGS) entry which is preliminary data.</text>
</comment>
<dbReference type="GeneID" id="87886633"/>
<dbReference type="AlphaFoldDB" id="A0AAJ0M293"/>
<keyword evidence="3" id="KW-1185">Reference proteome</keyword>
<keyword evidence="1" id="KW-0732">Signal</keyword>